<evidence type="ECO:0000256" key="1">
    <source>
        <dbReference type="ARBA" id="ARBA00022617"/>
    </source>
</evidence>
<keyword evidence="2 4" id="KW-0479">Metal-binding</keyword>
<reference evidence="7 8" key="1">
    <citation type="submission" date="2017-03" db="EMBL/GenBank/DDBJ databases">
        <authorList>
            <person name="Afonso C.L."/>
            <person name="Miller P.J."/>
            <person name="Scott M.A."/>
            <person name="Spackman E."/>
            <person name="Goraichik I."/>
            <person name="Dimitrov K.M."/>
            <person name="Suarez D.L."/>
            <person name="Swayne D.E."/>
        </authorList>
    </citation>
    <scope>NUCLEOTIDE SEQUENCE [LARGE SCALE GENOMIC DNA]</scope>
    <source>
        <strain evidence="7 8">CECT 7450</strain>
    </source>
</reference>
<dbReference type="GO" id="GO:0009055">
    <property type="term" value="F:electron transfer activity"/>
    <property type="evidence" value="ECO:0007669"/>
    <property type="project" value="InterPro"/>
</dbReference>
<evidence type="ECO:0000313" key="8">
    <source>
        <dbReference type="Proteomes" id="UP000193061"/>
    </source>
</evidence>
<evidence type="ECO:0000256" key="4">
    <source>
        <dbReference type="PROSITE-ProRule" id="PRU00433"/>
    </source>
</evidence>
<dbReference type="GO" id="GO:0046872">
    <property type="term" value="F:metal ion binding"/>
    <property type="evidence" value="ECO:0007669"/>
    <property type="project" value="UniProtKB-KW"/>
</dbReference>
<dbReference type="Pfam" id="PF00034">
    <property type="entry name" value="Cytochrom_C"/>
    <property type="match status" value="1"/>
</dbReference>
<organism evidence="7 8">
    <name type="scientific">Roseovarius albus</name>
    <dbReference type="NCBI Taxonomy" id="1247867"/>
    <lineage>
        <taxon>Bacteria</taxon>
        <taxon>Pseudomonadati</taxon>
        <taxon>Pseudomonadota</taxon>
        <taxon>Alphaproteobacteria</taxon>
        <taxon>Rhodobacterales</taxon>
        <taxon>Roseobacteraceae</taxon>
        <taxon>Roseovarius</taxon>
    </lineage>
</organism>
<evidence type="ECO:0000256" key="3">
    <source>
        <dbReference type="ARBA" id="ARBA00023004"/>
    </source>
</evidence>
<sequence length="140" mass="14826">MRSHILNLFIVGIGITALSACTTDTSNEMPTRADGAEFFSANCVSCHGSDAKGDGPAATGLPAAPPDLTLLSVQNGGEFPQTQTLSYIYGDPEKSHLARVMPEFGEDMALDLVPVELDGVLTPTPRELAGLLFYLESIQQ</sequence>
<keyword evidence="8" id="KW-1185">Reference proteome</keyword>
<dbReference type="Proteomes" id="UP000193061">
    <property type="component" value="Unassembled WGS sequence"/>
</dbReference>
<protein>
    <submittedName>
        <fullName evidence="7">Cytochrome c</fullName>
    </submittedName>
</protein>
<evidence type="ECO:0000256" key="5">
    <source>
        <dbReference type="SAM" id="SignalP"/>
    </source>
</evidence>
<dbReference type="SUPFAM" id="SSF46626">
    <property type="entry name" value="Cytochrome c"/>
    <property type="match status" value="1"/>
</dbReference>
<feature type="signal peptide" evidence="5">
    <location>
        <begin position="1"/>
        <end position="19"/>
    </location>
</feature>
<dbReference type="InterPro" id="IPR009056">
    <property type="entry name" value="Cyt_c-like_dom"/>
</dbReference>
<feature type="domain" description="Cytochrome c" evidence="6">
    <location>
        <begin position="30"/>
        <end position="139"/>
    </location>
</feature>
<feature type="chain" id="PRO_5012371984" evidence="5">
    <location>
        <begin position="20"/>
        <end position="140"/>
    </location>
</feature>
<gene>
    <name evidence="7" type="ORF">ROA7450_00102</name>
</gene>
<dbReference type="PROSITE" id="PS51257">
    <property type="entry name" value="PROKAR_LIPOPROTEIN"/>
    <property type="match status" value="1"/>
</dbReference>
<keyword evidence="5" id="KW-0732">Signal</keyword>
<dbReference type="PROSITE" id="PS51007">
    <property type="entry name" value="CYTC"/>
    <property type="match status" value="1"/>
</dbReference>
<dbReference type="GO" id="GO:0020037">
    <property type="term" value="F:heme binding"/>
    <property type="evidence" value="ECO:0007669"/>
    <property type="project" value="InterPro"/>
</dbReference>
<name>A0A1X6Y612_9RHOB</name>
<dbReference type="InterPro" id="IPR036909">
    <property type="entry name" value="Cyt_c-like_dom_sf"/>
</dbReference>
<proteinExistence type="predicted"/>
<evidence type="ECO:0000259" key="6">
    <source>
        <dbReference type="PROSITE" id="PS51007"/>
    </source>
</evidence>
<keyword evidence="3 4" id="KW-0408">Iron</keyword>
<dbReference type="EMBL" id="FWFX01000001">
    <property type="protein sequence ID" value="SLN11590.1"/>
    <property type="molecule type" value="Genomic_DNA"/>
</dbReference>
<evidence type="ECO:0000313" key="7">
    <source>
        <dbReference type="EMBL" id="SLN11590.1"/>
    </source>
</evidence>
<keyword evidence="1 4" id="KW-0349">Heme</keyword>
<dbReference type="Gene3D" id="1.10.760.10">
    <property type="entry name" value="Cytochrome c-like domain"/>
    <property type="match status" value="1"/>
</dbReference>
<evidence type="ECO:0000256" key="2">
    <source>
        <dbReference type="ARBA" id="ARBA00022723"/>
    </source>
</evidence>
<accession>A0A1X6Y612</accession>
<dbReference type="RefSeq" id="WP_234999362.1">
    <property type="nucleotide sequence ID" value="NZ_FWFX01000001.1"/>
</dbReference>
<dbReference type="AlphaFoldDB" id="A0A1X6Y612"/>